<evidence type="ECO:0000313" key="7">
    <source>
        <dbReference type="EMBL" id="PCG09633.1"/>
    </source>
</evidence>
<comment type="caution">
    <text evidence="7">The sequence shown here is derived from an EMBL/GenBank/DDBJ whole genome shotgun (WGS) entry which is preliminary data.</text>
</comment>
<accession>A0A2A4I064</accession>
<keyword evidence="8" id="KW-1185">Reference proteome</keyword>
<dbReference type="GO" id="GO:0046872">
    <property type="term" value="F:metal ion binding"/>
    <property type="evidence" value="ECO:0007669"/>
    <property type="project" value="UniProtKB-KW"/>
</dbReference>
<organism evidence="7 8">
    <name type="scientific">Sphingomonas ginsenosidimutans</name>
    <dbReference type="NCBI Taxonomy" id="862134"/>
    <lineage>
        <taxon>Bacteria</taxon>
        <taxon>Pseudomonadati</taxon>
        <taxon>Pseudomonadota</taxon>
        <taxon>Alphaproteobacteria</taxon>
        <taxon>Sphingomonadales</taxon>
        <taxon>Sphingomonadaceae</taxon>
        <taxon>Sphingomonas</taxon>
    </lineage>
</organism>
<name>A0A2A4I064_9SPHN</name>
<feature type="domain" description="Glutathionylspermidine synthase pre-ATP-grasp-like" evidence="6">
    <location>
        <begin position="12"/>
        <end position="379"/>
    </location>
</feature>
<evidence type="ECO:0000313" key="8">
    <source>
        <dbReference type="Proteomes" id="UP000218784"/>
    </source>
</evidence>
<keyword evidence="5" id="KW-0460">Magnesium</keyword>
<evidence type="ECO:0000256" key="3">
    <source>
        <dbReference type="ARBA" id="ARBA00022741"/>
    </source>
</evidence>
<gene>
    <name evidence="7" type="ORF">COA17_07165</name>
</gene>
<proteinExistence type="predicted"/>
<keyword evidence="2" id="KW-0479">Metal-binding</keyword>
<dbReference type="Gene3D" id="3.30.1490.330">
    <property type="match status" value="1"/>
</dbReference>
<keyword evidence="1" id="KW-0436">Ligase</keyword>
<evidence type="ECO:0000256" key="4">
    <source>
        <dbReference type="ARBA" id="ARBA00022840"/>
    </source>
</evidence>
<dbReference type="InterPro" id="IPR005494">
    <property type="entry name" value="GSPS_pre-ATP-grasp-like_dom"/>
</dbReference>
<dbReference type="GO" id="GO:0005524">
    <property type="term" value="F:ATP binding"/>
    <property type="evidence" value="ECO:0007669"/>
    <property type="project" value="UniProtKB-KW"/>
</dbReference>
<dbReference type="AlphaFoldDB" id="A0A2A4I064"/>
<dbReference type="Pfam" id="PF03738">
    <property type="entry name" value="GSP_synth"/>
    <property type="match status" value="1"/>
</dbReference>
<reference evidence="7 8" key="1">
    <citation type="submission" date="2017-09" db="EMBL/GenBank/DDBJ databases">
        <title>Sphingomonas ginsenosidimutans KACC 14949, whole genome shotgun sequence.</title>
        <authorList>
            <person name="Feng G."/>
            <person name="Zhu H."/>
        </authorList>
    </citation>
    <scope>NUCLEOTIDE SEQUENCE [LARGE SCALE GENOMIC DNA]</scope>
    <source>
        <strain evidence="7 8">KACC 14949</strain>
    </source>
</reference>
<dbReference type="RefSeq" id="WP_096611236.1">
    <property type="nucleotide sequence ID" value="NZ_NWVD01000002.1"/>
</dbReference>
<keyword evidence="4" id="KW-0067">ATP-binding</keyword>
<evidence type="ECO:0000259" key="6">
    <source>
        <dbReference type="Pfam" id="PF03738"/>
    </source>
</evidence>
<dbReference type="SUPFAM" id="SSF52440">
    <property type="entry name" value="PreATP-grasp domain"/>
    <property type="match status" value="1"/>
</dbReference>
<dbReference type="GO" id="GO:0016874">
    <property type="term" value="F:ligase activity"/>
    <property type="evidence" value="ECO:0007669"/>
    <property type="project" value="UniProtKB-KW"/>
</dbReference>
<evidence type="ECO:0000256" key="2">
    <source>
        <dbReference type="ARBA" id="ARBA00022723"/>
    </source>
</evidence>
<dbReference type="EMBL" id="NWVD01000002">
    <property type="protein sequence ID" value="PCG09633.1"/>
    <property type="molecule type" value="Genomic_DNA"/>
</dbReference>
<keyword evidence="3" id="KW-0547">Nucleotide-binding</keyword>
<evidence type="ECO:0000256" key="5">
    <source>
        <dbReference type="ARBA" id="ARBA00022842"/>
    </source>
</evidence>
<dbReference type="InterPro" id="IPR016185">
    <property type="entry name" value="PreATP-grasp_dom_sf"/>
</dbReference>
<dbReference type="Proteomes" id="UP000218784">
    <property type="component" value="Unassembled WGS sequence"/>
</dbReference>
<dbReference type="SUPFAM" id="SSF56059">
    <property type="entry name" value="Glutathione synthetase ATP-binding domain-like"/>
    <property type="match status" value="1"/>
</dbReference>
<evidence type="ECO:0000256" key="1">
    <source>
        <dbReference type="ARBA" id="ARBA00022598"/>
    </source>
</evidence>
<sequence length="388" mass="42817">MIRETIEPRRGWRTTVEAEGLIWHTADGRPYWNEAACYRFTPAQVATIEAATAELYRLFLVAGDAIVGDRAMLRRFGIPEAFHGPIADAWNAEPPALDYGRFDLGYDGQGAPKLFEFNCDTPTSLLEAAVIQWTWKEERFPHADQFNSIHDRLVARWSALRGDLPATVHFAHVADDEDAVTNAYLRDTAQRAGLATVPILIDDLGWDGDARCFVDTGDRRIAALFKLYPWEWLANEAFAPQLLDSLAHGETRWLEPVWKMIWSNKGILPVLDDLFPGHPNLLAAAWSPPADADAVAKPLLAREGANVSLRRAGTIVAETGGDYGDEGYVFQELYPLPQPAPGIFPVIGSWVVGGEPAGMGIREDGLITRNGARFVPHVIVPAVRGDSL</sequence>
<protein>
    <submittedName>
        <fullName evidence="7">Glutathionylspermidine synthase</fullName>
    </submittedName>
</protein>